<evidence type="ECO:0000256" key="2">
    <source>
        <dbReference type="ARBA" id="ARBA00009063"/>
    </source>
</evidence>
<feature type="non-terminal residue" evidence="12">
    <location>
        <position position="1"/>
    </location>
</feature>
<dbReference type="PROSITE" id="PS50192">
    <property type="entry name" value="T_SNARE"/>
    <property type="match status" value="1"/>
</dbReference>
<dbReference type="CDD" id="cd00179">
    <property type="entry name" value="SynN"/>
    <property type="match status" value="1"/>
</dbReference>
<evidence type="ECO:0000256" key="5">
    <source>
        <dbReference type="ARBA" id="ARBA00022989"/>
    </source>
</evidence>
<evidence type="ECO:0000256" key="9">
    <source>
        <dbReference type="SAM" id="MobiDB-lite"/>
    </source>
</evidence>
<dbReference type="PANTHER" id="PTHR19957">
    <property type="entry name" value="SYNTAXIN"/>
    <property type="match status" value="1"/>
</dbReference>
<dbReference type="GO" id="GO:0005484">
    <property type="term" value="F:SNAP receptor activity"/>
    <property type="evidence" value="ECO:0007669"/>
    <property type="project" value="InterPro"/>
</dbReference>
<dbReference type="Gene3D" id="1.20.58.70">
    <property type="match status" value="1"/>
</dbReference>
<dbReference type="GO" id="GO:0006906">
    <property type="term" value="P:vesicle fusion"/>
    <property type="evidence" value="ECO:0007669"/>
    <property type="project" value="TreeGrafter"/>
</dbReference>
<evidence type="ECO:0000256" key="3">
    <source>
        <dbReference type="ARBA" id="ARBA00022448"/>
    </source>
</evidence>
<dbReference type="EMBL" id="KZ992993">
    <property type="protein sequence ID" value="RKP05944.1"/>
    <property type="molecule type" value="Genomic_DNA"/>
</dbReference>
<dbReference type="GO" id="GO:0006887">
    <property type="term" value="P:exocytosis"/>
    <property type="evidence" value="ECO:0007669"/>
    <property type="project" value="TreeGrafter"/>
</dbReference>
<dbReference type="FunFam" id="1.20.5.110:FF:000008">
    <property type="entry name" value="Syntaxin 132"/>
    <property type="match status" value="1"/>
</dbReference>
<keyword evidence="5 10" id="KW-1133">Transmembrane helix</keyword>
<feature type="compositionally biased region" description="Pro residues" evidence="9">
    <location>
        <begin position="269"/>
        <end position="290"/>
    </location>
</feature>
<evidence type="ECO:0000256" key="6">
    <source>
        <dbReference type="ARBA" id="ARBA00023054"/>
    </source>
</evidence>
<keyword evidence="4 10" id="KW-0812">Transmembrane</keyword>
<dbReference type="InterPro" id="IPR006011">
    <property type="entry name" value="Syntaxin_N"/>
</dbReference>
<evidence type="ECO:0000256" key="1">
    <source>
        <dbReference type="ARBA" id="ARBA00004211"/>
    </source>
</evidence>
<dbReference type="SUPFAM" id="SSF47661">
    <property type="entry name" value="t-snare proteins"/>
    <property type="match status" value="1"/>
</dbReference>
<evidence type="ECO:0000256" key="8">
    <source>
        <dbReference type="RuleBase" id="RU003858"/>
    </source>
</evidence>
<feature type="region of interest" description="Disordered" evidence="9">
    <location>
        <begin position="268"/>
        <end position="290"/>
    </location>
</feature>
<evidence type="ECO:0000256" key="4">
    <source>
        <dbReference type="ARBA" id="ARBA00022692"/>
    </source>
</evidence>
<keyword evidence="13" id="KW-1185">Reference proteome</keyword>
<dbReference type="Proteomes" id="UP000271241">
    <property type="component" value="Unassembled WGS sequence"/>
</dbReference>
<keyword evidence="6" id="KW-0175">Coiled coil</keyword>
<accession>A0A4P9XJK3</accession>
<dbReference type="SMART" id="SM00503">
    <property type="entry name" value="SynN"/>
    <property type="match status" value="1"/>
</dbReference>
<dbReference type="GO" id="GO:0000149">
    <property type="term" value="F:SNARE binding"/>
    <property type="evidence" value="ECO:0007669"/>
    <property type="project" value="TreeGrafter"/>
</dbReference>
<dbReference type="STRING" id="78915.A0A4P9XJK3"/>
<evidence type="ECO:0000256" key="10">
    <source>
        <dbReference type="SAM" id="Phobius"/>
    </source>
</evidence>
<dbReference type="GO" id="GO:0006886">
    <property type="term" value="P:intracellular protein transport"/>
    <property type="evidence" value="ECO:0007669"/>
    <property type="project" value="InterPro"/>
</dbReference>
<dbReference type="AlphaFoldDB" id="A0A4P9XJK3"/>
<dbReference type="InterPro" id="IPR045242">
    <property type="entry name" value="Syntaxin"/>
</dbReference>
<protein>
    <submittedName>
        <fullName evidence="12">t-SNARE</fullName>
    </submittedName>
</protein>
<feature type="domain" description="T-SNARE coiled-coil homology" evidence="11">
    <location>
        <begin position="159"/>
        <end position="221"/>
    </location>
</feature>
<dbReference type="InterPro" id="IPR010989">
    <property type="entry name" value="SNARE"/>
</dbReference>
<dbReference type="Gene3D" id="1.20.5.110">
    <property type="match status" value="1"/>
</dbReference>
<comment type="subcellular location">
    <subcellularLocation>
        <location evidence="1">Membrane</location>
        <topology evidence="1">Single-pass type IV membrane protein</topology>
    </subcellularLocation>
</comment>
<dbReference type="PANTHER" id="PTHR19957:SF307">
    <property type="entry name" value="PROTEIN SSO1-RELATED"/>
    <property type="match status" value="1"/>
</dbReference>
<evidence type="ECO:0000259" key="11">
    <source>
        <dbReference type="PROSITE" id="PS50192"/>
    </source>
</evidence>
<gene>
    <name evidence="12" type="ORF">THASP1DRAFT_19115</name>
</gene>
<dbReference type="OrthoDB" id="10255013at2759"/>
<dbReference type="GO" id="GO:0005886">
    <property type="term" value="C:plasma membrane"/>
    <property type="evidence" value="ECO:0007669"/>
    <property type="project" value="TreeGrafter"/>
</dbReference>
<dbReference type="InterPro" id="IPR006012">
    <property type="entry name" value="Syntaxin/epimorphin_CS"/>
</dbReference>
<evidence type="ECO:0000313" key="12">
    <source>
        <dbReference type="EMBL" id="RKP05944.1"/>
    </source>
</evidence>
<evidence type="ECO:0000313" key="13">
    <source>
        <dbReference type="Proteomes" id="UP000271241"/>
    </source>
</evidence>
<dbReference type="FunFam" id="1.20.58.70:FF:000008">
    <property type="entry name" value="Syntaxin family protein"/>
    <property type="match status" value="1"/>
</dbReference>
<dbReference type="GO" id="GO:0048278">
    <property type="term" value="P:vesicle docking"/>
    <property type="evidence" value="ECO:0007669"/>
    <property type="project" value="TreeGrafter"/>
</dbReference>
<dbReference type="InterPro" id="IPR000727">
    <property type="entry name" value="T_SNARE_dom"/>
</dbReference>
<dbReference type="Pfam" id="PF00804">
    <property type="entry name" value="Syntaxin"/>
    <property type="match status" value="1"/>
</dbReference>
<name>A0A4P9XJK3_9FUNG</name>
<dbReference type="GO" id="GO:0012505">
    <property type="term" value="C:endomembrane system"/>
    <property type="evidence" value="ECO:0007669"/>
    <property type="project" value="TreeGrafter"/>
</dbReference>
<evidence type="ECO:0000256" key="7">
    <source>
        <dbReference type="ARBA" id="ARBA00023136"/>
    </source>
</evidence>
<comment type="similarity">
    <text evidence="2 8">Belongs to the syntaxin family.</text>
</comment>
<keyword evidence="3" id="KW-0813">Transport</keyword>
<dbReference type="CDD" id="cd15848">
    <property type="entry name" value="SNARE_syntaxin1-like"/>
    <property type="match status" value="1"/>
</dbReference>
<sequence>QVQYVQDTIGQIQNNVGRIEELHGRSLVNISDDQSTQITQQMDRVVDETRRCILDVKGRIKAIEIANQKVPASSGDLQMRKTQCGQLKKKFMDVVQRYQQVEQQFRQKYRERMERQFRIVRPNATQEEVDAALDANDGSQLFAQELVATTRYGEAKRALREVQERHEDIKRIEKTILELHALFQEMQTLVESQGEMIDSIENNVSNAANYTETAVKHIDTAIVHRKNARKRTWCLIALAIVLVIVIIVVVYTQVIAPGMKVADIIPGTSPSPSPAPAPAATPTPAPAPAQ</sequence>
<feature type="transmembrane region" description="Helical" evidence="10">
    <location>
        <begin position="233"/>
        <end position="256"/>
    </location>
</feature>
<dbReference type="PROSITE" id="PS00914">
    <property type="entry name" value="SYNTAXIN"/>
    <property type="match status" value="1"/>
</dbReference>
<proteinExistence type="inferred from homology"/>
<dbReference type="Pfam" id="PF05739">
    <property type="entry name" value="SNARE"/>
    <property type="match status" value="1"/>
</dbReference>
<dbReference type="GO" id="GO:0031201">
    <property type="term" value="C:SNARE complex"/>
    <property type="evidence" value="ECO:0007669"/>
    <property type="project" value="TreeGrafter"/>
</dbReference>
<organism evidence="12 13">
    <name type="scientific">Thamnocephalis sphaerospora</name>
    <dbReference type="NCBI Taxonomy" id="78915"/>
    <lineage>
        <taxon>Eukaryota</taxon>
        <taxon>Fungi</taxon>
        <taxon>Fungi incertae sedis</taxon>
        <taxon>Zoopagomycota</taxon>
        <taxon>Zoopagomycotina</taxon>
        <taxon>Zoopagomycetes</taxon>
        <taxon>Zoopagales</taxon>
        <taxon>Sigmoideomycetaceae</taxon>
        <taxon>Thamnocephalis</taxon>
    </lineage>
</organism>
<keyword evidence="7 10" id="KW-0472">Membrane</keyword>
<reference evidence="13" key="1">
    <citation type="journal article" date="2018" name="Nat. Microbiol.">
        <title>Leveraging single-cell genomics to expand the fungal tree of life.</title>
        <authorList>
            <person name="Ahrendt S.R."/>
            <person name="Quandt C.A."/>
            <person name="Ciobanu D."/>
            <person name="Clum A."/>
            <person name="Salamov A."/>
            <person name="Andreopoulos B."/>
            <person name="Cheng J.F."/>
            <person name="Woyke T."/>
            <person name="Pelin A."/>
            <person name="Henrissat B."/>
            <person name="Reynolds N.K."/>
            <person name="Benny G.L."/>
            <person name="Smith M.E."/>
            <person name="James T.Y."/>
            <person name="Grigoriev I.V."/>
        </authorList>
    </citation>
    <scope>NUCLEOTIDE SEQUENCE [LARGE SCALE GENOMIC DNA]</scope>
    <source>
        <strain evidence="13">RSA 1356</strain>
    </source>
</reference>
<dbReference type="SMART" id="SM00397">
    <property type="entry name" value="t_SNARE"/>
    <property type="match status" value="1"/>
</dbReference>